<dbReference type="PANTHER" id="PTHR34122">
    <property type="entry name" value="EXPRESSED PROTEIN-RELATED"/>
    <property type="match status" value="1"/>
</dbReference>
<gene>
    <name evidence="4" type="ORF">HPP92_026735</name>
</gene>
<feature type="domain" description="WRC" evidence="3">
    <location>
        <begin position="171"/>
        <end position="215"/>
    </location>
</feature>
<dbReference type="PANTHER" id="PTHR34122:SF1">
    <property type="entry name" value="EXPRESSED PROTEIN"/>
    <property type="match status" value="1"/>
</dbReference>
<evidence type="ECO:0000313" key="4">
    <source>
        <dbReference type="EMBL" id="KAG0450840.1"/>
    </source>
</evidence>
<comment type="caution">
    <text evidence="4">The sequence shown here is derived from an EMBL/GenBank/DDBJ whole genome shotgun (WGS) entry which is preliminary data.</text>
</comment>
<organism evidence="4 5">
    <name type="scientific">Vanilla planifolia</name>
    <name type="common">Vanilla</name>
    <dbReference type="NCBI Taxonomy" id="51239"/>
    <lineage>
        <taxon>Eukaryota</taxon>
        <taxon>Viridiplantae</taxon>
        <taxon>Streptophyta</taxon>
        <taxon>Embryophyta</taxon>
        <taxon>Tracheophyta</taxon>
        <taxon>Spermatophyta</taxon>
        <taxon>Magnoliopsida</taxon>
        <taxon>Liliopsida</taxon>
        <taxon>Asparagales</taxon>
        <taxon>Orchidaceae</taxon>
        <taxon>Vanilloideae</taxon>
        <taxon>Vanilleae</taxon>
        <taxon>Vanilla</taxon>
    </lineage>
</organism>
<dbReference type="AlphaFoldDB" id="A0A835PEB9"/>
<dbReference type="PROSITE" id="PS51667">
    <property type="entry name" value="WRC"/>
    <property type="match status" value="1"/>
</dbReference>
<reference evidence="4 5" key="1">
    <citation type="journal article" date="2020" name="Nat. Food">
        <title>A phased Vanilla planifolia genome enables genetic improvement of flavour and production.</title>
        <authorList>
            <person name="Hasing T."/>
            <person name="Tang H."/>
            <person name="Brym M."/>
            <person name="Khazi F."/>
            <person name="Huang T."/>
            <person name="Chambers A.H."/>
        </authorList>
    </citation>
    <scope>NUCLEOTIDE SEQUENCE [LARGE SCALE GENOMIC DNA]</scope>
    <source>
        <tissue evidence="4">Leaf</tissue>
    </source>
</reference>
<protein>
    <recommendedName>
        <fullName evidence="3">WRC domain-containing protein</fullName>
    </recommendedName>
</protein>
<evidence type="ECO:0000256" key="2">
    <source>
        <dbReference type="PROSITE-ProRule" id="PRU01002"/>
    </source>
</evidence>
<dbReference type="Pfam" id="PF08879">
    <property type="entry name" value="WRC"/>
    <property type="match status" value="1"/>
</dbReference>
<evidence type="ECO:0000313" key="5">
    <source>
        <dbReference type="Proteomes" id="UP000636800"/>
    </source>
</evidence>
<accession>A0A835PEB9</accession>
<comment type="caution">
    <text evidence="2">Lacks conserved residue(s) required for the propagation of feature annotation.</text>
</comment>
<dbReference type="EMBL" id="JADCNL010000085">
    <property type="protein sequence ID" value="KAG0450840.1"/>
    <property type="molecule type" value="Genomic_DNA"/>
</dbReference>
<dbReference type="Proteomes" id="UP000636800">
    <property type="component" value="Unassembled WGS sequence"/>
</dbReference>
<name>A0A835PEB9_VANPL</name>
<proteinExistence type="predicted"/>
<evidence type="ECO:0000259" key="3">
    <source>
        <dbReference type="PROSITE" id="PS51667"/>
    </source>
</evidence>
<sequence>MVLHSPATLSPKFASIHYSLHPHEGSEEAGLPPSLTPLIHPPDLSRTNDRVDDKHQWTEVAEIDKRERERLHQVGDLKIEAIDASSSSNSQCNNRVHSIALDSKRDLDVYLYCGADSSGSPLLKQEFSKLSNARSIGTPPTTVGKRARSNLLRKAKSNGSDGQRMSRPNLLREGSRCSRVNGRGWRCSQPTLVGYSLCEHHLGKGRLKSMSTASRGNAEEKNSNMMEKKKIGMVKEKTISSILRQDKDVAVSPEIATPLPPPLHGSIERVL</sequence>
<keyword evidence="5" id="KW-1185">Reference proteome</keyword>
<keyword evidence="1" id="KW-0539">Nucleus</keyword>
<dbReference type="OrthoDB" id="10070917at2759"/>
<evidence type="ECO:0000256" key="1">
    <source>
        <dbReference type="ARBA" id="ARBA00023242"/>
    </source>
</evidence>
<dbReference type="InterPro" id="IPR014977">
    <property type="entry name" value="WRC_dom"/>
</dbReference>